<dbReference type="OrthoDB" id="7836640at2"/>
<evidence type="ECO:0000313" key="2">
    <source>
        <dbReference type="EMBL" id="THD84264.1"/>
    </source>
</evidence>
<evidence type="ECO:0000313" key="3">
    <source>
        <dbReference type="Proteomes" id="UP000309450"/>
    </source>
</evidence>
<proteinExistence type="predicted"/>
<feature type="signal peptide" evidence="1">
    <location>
        <begin position="1"/>
        <end position="18"/>
    </location>
</feature>
<sequence>MKAIRFLAAALVAASLSACVSSDPASRAITPVPGDVSVASKDPGQQVARIPQFTVADIRVTVPRSLKVSEANLFMPVADIVWRGEPMGDRYAQVQRIFDEAFAGGTAGMQRGPAVIVEAEVTRFHCLTEKTRYTVGGTHAMRYKLTLRDATTGQIIDGPRNVVADVKGAGGQAAIAEEMAGRTQRVVVIEALAASIRRELSAPVALPPGLVSQNAAPEAVMTVAQVY</sequence>
<keyword evidence="1" id="KW-0732">Signal</keyword>
<dbReference type="Proteomes" id="UP000309450">
    <property type="component" value="Unassembled WGS sequence"/>
</dbReference>
<protein>
    <recommendedName>
        <fullName evidence="4">ABC-type transport auxiliary lipoprotein component domain-containing protein</fullName>
    </recommendedName>
</protein>
<feature type="chain" id="PRO_5020814319" description="ABC-type transport auxiliary lipoprotein component domain-containing protein" evidence="1">
    <location>
        <begin position="19"/>
        <end position="227"/>
    </location>
</feature>
<reference evidence="2 3" key="1">
    <citation type="submission" date="2019-04" db="EMBL/GenBank/DDBJ databases">
        <title>Draft genome sequence of Gemmobacter aestuarii sp. nov.</title>
        <authorList>
            <person name="Hameed A."/>
            <person name="Lin S.-Y."/>
            <person name="Shahina M."/>
            <person name="Lai W.-A."/>
            <person name="Young C.-C."/>
        </authorList>
    </citation>
    <scope>NUCLEOTIDE SEQUENCE [LARGE SCALE GENOMIC DNA]</scope>
    <source>
        <strain evidence="2 3">CC-PW-75</strain>
    </source>
</reference>
<keyword evidence="3" id="KW-1185">Reference proteome</keyword>
<dbReference type="Pfam" id="PF20569">
    <property type="entry name" value="DUF6778"/>
    <property type="match status" value="1"/>
</dbReference>
<gene>
    <name evidence="2" type="ORF">E7811_00455</name>
</gene>
<dbReference type="EMBL" id="SSND01000001">
    <property type="protein sequence ID" value="THD84264.1"/>
    <property type="molecule type" value="Genomic_DNA"/>
</dbReference>
<evidence type="ECO:0008006" key="4">
    <source>
        <dbReference type="Google" id="ProtNLM"/>
    </source>
</evidence>
<dbReference type="PROSITE" id="PS51257">
    <property type="entry name" value="PROKAR_LIPOPROTEIN"/>
    <property type="match status" value="1"/>
</dbReference>
<organism evidence="2 3">
    <name type="scientific">Aliigemmobacter aestuarii</name>
    <dbReference type="NCBI Taxonomy" id="1445661"/>
    <lineage>
        <taxon>Bacteria</taxon>
        <taxon>Pseudomonadati</taxon>
        <taxon>Pseudomonadota</taxon>
        <taxon>Alphaproteobacteria</taxon>
        <taxon>Rhodobacterales</taxon>
        <taxon>Paracoccaceae</taxon>
        <taxon>Aliigemmobacter</taxon>
    </lineage>
</organism>
<comment type="caution">
    <text evidence="2">The sequence shown here is derived from an EMBL/GenBank/DDBJ whole genome shotgun (WGS) entry which is preliminary data.</text>
</comment>
<evidence type="ECO:0000256" key="1">
    <source>
        <dbReference type="SAM" id="SignalP"/>
    </source>
</evidence>
<accession>A0A4S3MQB5</accession>
<dbReference type="AlphaFoldDB" id="A0A4S3MQB5"/>
<dbReference type="InterPro" id="IPR046705">
    <property type="entry name" value="DUF6778"/>
</dbReference>
<name>A0A4S3MQB5_9RHOB</name>
<dbReference type="RefSeq" id="WP_136392646.1">
    <property type="nucleotide sequence ID" value="NZ_SSND01000001.1"/>
</dbReference>